<proteinExistence type="predicted"/>
<name>E3MQH6_CAERE</name>
<keyword evidence="2" id="KW-1185">Reference proteome</keyword>
<organism evidence="2">
    <name type="scientific">Caenorhabditis remanei</name>
    <name type="common">Caenorhabditis vulgaris</name>
    <dbReference type="NCBI Taxonomy" id="31234"/>
    <lineage>
        <taxon>Eukaryota</taxon>
        <taxon>Metazoa</taxon>
        <taxon>Ecdysozoa</taxon>
        <taxon>Nematoda</taxon>
        <taxon>Chromadorea</taxon>
        <taxon>Rhabditida</taxon>
        <taxon>Rhabditina</taxon>
        <taxon>Rhabditomorpha</taxon>
        <taxon>Rhabditoidea</taxon>
        <taxon>Rhabditidae</taxon>
        <taxon>Peloderinae</taxon>
        <taxon>Caenorhabditis</taxon>
    </lineage>
</organism>
<reference evidence="1" key="1">
    <citation type="submission" date="2007-07" db="EMBL/GenBank/DDBJ databases">
        <title>PCAP assembly of the Caenorhabditis remanei genome.</title>
        <authorList>
            <consortium name="The Caenorhabditis remanei Sequencing Consortium"/>
            <person name="Wilson R.K."/>
        </authorList>
    </citation>
    <scope>NUCLEOTIDE SEQUENCE [LARGE SCALE GENOMIC DNA]</scope>
    <source>
        <strain evidence="1">PB4641</strain>
    </source>
</reference>
<dbReference type="Proteomes" id="UP000008281">
    <property type="component" value="Unassembled WGS sequence"/>
</dbReference>
<dbReference type="EMBL" id="DS268466">
    <property type="protein sequence ID" value="EFP07003.1"/>
    <property type="molecule type" value="Genomic_DNA"/>
</dbReference>
<protein>
    <submittedName>
        <fullName evidence="1">Uncharacterized protein</fullName>
    </submittedName>
</protein>
<dbReference type="HOGENOM" id="CLU_2608307_0_0_1"/>
<evidence type="ECO:0000313" key="1">
    <source>
        <dbReference type="EMBL" id="EFP07003.1"/>
    </source>
</evidence>
<accession>E3MQH6</accession>
<gene>
    <name evidence="1" type="ORF">CRE_10351</name>
</gene>
<evidence type="ECO:0000313" key="2">
    <source>
        <dbReference type="Proteomes" id="UP000008281"/>
    </source>
</evidence>
<dbReference type="AlphaFoldDB" id="E3MQH6"/>
<sequence length="79" mass="8996">MPDNSSIGDVEEKEERLQAADFQIPSARFRLFDDVEWRRTTAVSISNNRTTTTSEAKQGVAGECPTRRHFLALIVIKRM</sequence>